<evidence type="ECO:0000256" key="3">
    <source>
        <dbReference type="ARBA" id="ARBA00023125"/>
    </source>
</evidence>
<dbReference type="GO" id="GO:0009307">
    <property type="term" value="P:DNA restriction-modification system"/>
    <property type="evidence" value="ECO:0007669"/>
    <property type="project" value="UniProtKB-KW"/>
</dbReference>
<name>A0A4R6BB41_9STAP</name>
<dbReference type="SUPFAM" id="SSF116734">
    <property type="entry name" value="DNA methylase specificity domain"/>
    <property type="match status" value="1"/>
</dbReference>
<proteinExistence type="inferred from homology"/>
<comment type="similarity">
    <text evidence="1">Belongs to the type-I restriction system S methylase family.</text>
</comment>
<keyword evidence="3" id="KW-0238">DNA-binding</keyword>
<dbReference type="InterPro" id="IPR044946">
    <property type="entry name" value="Restrct_endonuc_typeI_TRD_sf"/>
</dbReference>
<protein>
    <recommendedName>
        <fullName evidence="4">Type I restriction modification DNA specificity domain-containing protein</fullName>
    </recommendedName>
</protein>
<evidence type="ECO:0000259" key="4">
    <source>
        <dbReference type="Pfam" id="PF01420"/>
    </source>
</evidence>
<dbReference type="InterPro" id="IPR000055">
    <property type="entry name" value="Restrct_endonuc_typeI_TRD"/>
</dbReference>
<dbReference type="AlphaFoldDB" id="A0A4R6BB41"/>
<feature type="domain" description="Type I restriction modification DNA specificity" evidence="4">
    <location>
        <begin position="2"/>
        <end position="156"/>
    </location>
</feature>
<comment type="caution">
    <text evidence="5">The sequence shown here is derived from an EMBL/GenBank/DDBJ whole genome shotgun (WGS) entry which is preliminary data.</text>
</comment>
<keyword evidence="6" id="KW-1185">Reference proteome</keyword>
<dbReference type="RefSeq" id="WP_133432661.1">
    <property type="nucleotide sequence ID" value="NZ_SCWA01000021.1"/>
</dbReference>
<dbReference type="Gene3D" id="3.90.220.20">
    <property type="entry name" value="DNA methylase specificity domains"/>
    <property type="match status" value="1"/>
</dbReference>
<evidence type="ECO:0000313" key="5">
    <source>
        <dbReference type="EMBL" id="TDL94174.1"/>
    </source>
</evidence>
<accession>A0A4R6BB41</accession>
<dbReference type="EMBL" id="SCWA01000021">
    <property type="protein sequence ID" value="TDL94174.1"/>
    <property type="molecule type" value="Genomic_DNA"/>
</dbReference>
<dbReference type="Proteomes" id="UP000295310">
    <property type="component" value="Unassembled WGS sequence"/>
</dbReference>
<reference evidence="5 6" key="1">
    <citation type="submission" date="2019-01" db="EMBL/GenBank/DDBJ databases">
        <title>Draft genome sequences of the type strains of six Macrococcus species.</title>
        <authorList>
            <person name="Mazhar S."/>
            <person name="Altermann E."/>
            <person name="Hill C."/>
            <person name="Mcauliffe O."/>
        </authorList>
    </citation>
    <scope>NUCLEOTIDE SEQUENCE [LARGE SCALE GENOMIC DNA]</scope>
    <source>
        <strain evidence="5 6">CCM4811</strain>
    </source>
</reference>
<gene>
    <name evidence="5" type="ORF">ERX27_09870</name>
</gene>
<dbReference type="OrthoDB" id="2413410at2"/>
<dbReference type="GO" id="GO:0003677">
    <property type="term" value="F:DNA binding"/>
    <property type="evidence" value="ECO:0007669"/>
    <property type="project" value="UniProtKB-KW"/>
</dbReference>
<keyword evidence="2" id="KW-0680">Restriction system</keyword>
<organism evidence="5 6">
    <name type="scientific">Macrococcus brunensis</name>
    <dbReference type="NCBI Taxonomy" id="198483"/>
    <lineage>
        <taxon>Bacteria</taxon>
        <taxon>Bacillati</taxon>
        <taxon>Bacillota</taxon>
        <taxon>Bacilli</taxon>
        <taxon>Bacillales</taxon>
        <taxon>Staphylococcaceae</taxon>
        <taxon>Macrococcus</taxon>
    </lineage>
</organism>
<sequence>MKLDELMSIESGTLVSRLQSDSSGKTYYLYDQSSFAEDNGVFMTEKVSHKTIKLNDVSKVQMIHQNDIVVNLASSESSLVSKKHEGYILPYNYCKLNNFRNIEPGYFHYWLNSSIEAASQLKLIHQGATLIKKLSVQQIKEFSITLPSSEKQEEIALLNQSRMKLKYLQDKRHYLLSILIKNKVF</sequence>
<dbReference type="Pfam" id="PF01420">
    <property type="entry name" value="Methylase_S"/>
    <property type="match status" value="1"/>
</dbReference>
<evidence type="ECO:0000256" key="1">
    <source>
        <dbReference type="ARBA" id="ARBA00010923"/>
    </source>
</evidence>
<evidence type="ECO:0000313" key="6">
    <source>
        <dbReference type="Proteomes" id="UP000295310"/>
    </source>
</evidence>
<evidence type="ECO:0000256" key="2">
    <source>
        <dbReference type="ARBA" id="ARBA00022747"/>
    </source>
</evidence>